<protein>
    <submittedName>
        <fullName evidence="2">Alpha/beta hydrolase</fullName>
    </submittedName>
</protein>
<organism evidence="2 3">
    <name type="scientific">Pendulispora albinea</name>
    <dbReference type="NCBI Taxonomy" id="2741071"/>
    <lineage>
        <taxon>Bacteria</taxon>
        <taxon>Pseudomonadati</taxon>
        <taxon>Myxococcota</taxon>
        <taxon>Myxococcia</taxon>
        <taxon>Myxococcales</taxon>
        <taxon>Sorangiineae</taxon>
        <taxon>Pendulisporaceae</taxon>
        <taxon>Pendulispora</taxon>
    </lineage>
</organism>
<dbReference type="SUPFAM" id="SSF53474">
    <property type="entry name" value="alpha/beta-Hydrolases"/>
    <property type="match status" value="1"/>
</dbReference>
<dbReference type="InterPro" id="IPR029058">
    <property type="entry name" value="AB_hydrolase_fold"/>
</dbReference>
<dbReference type="PROSITE" id="PS51257">
    <property type="entry name" value="PROKAR_LIPOPROTEIN"/>
    <property type="match status" value="1"/>
</dbReference>
<feature type="domain" description="AB hydrolase-1" evidence="1">
    <location>
        <begin position="68"/>
        <end position="308"/>
    </location>
</feature>
<keyword evidence="2" id="KW-0378">Hydrolase</keyword>
<sequence>MDRREFMELAIGGLAAGALAACGARAARGPAAGGVTTNAAAFGAARRMVETRFGKIAYVERGEGSAALFIHGFPLNGFQWRGALDRLSMYRRCIAPDLMGMGYTEIPDGQSVAAGAQAEMLVAVLDALSISAVDLVANDSGGAVAQILVARHPARFRTLLLTNCDTENDSPPPALFPGIHQARAGRWVDEWLAPQLADKNFCRSEKGLGGGAYTDPARLTDEAIDYYFAPILSSPRRKAQGDAYCAALLPNPLAGIQPLLQRCEVPVRIVWGTGDLVFSAANPDYLARTFPKSRGVRRIPGAKLFFPEELPDIIAEDARRLWGAGEHGLAPR</sequence>
<reference evidence="2 3" key="1">
    <citation type="submission" date="2021-12" db="EMBL/GenBank/DDBJ databases">
        <title>Discovery of the Pendulisporaceae a myxobacterial family with distinct sporulation behavior and unique specialized metabolism.</title>
        <authorList>
            <person name="Garcia R."/>
            <person name="Popoff A."/>
            <person name="Bader C.D."/>
            <person name="Loehr J."/>
            <person name="Walesch S."/>
            <person name="Walt C."/>
            <person name="Boldt J."/>
            <person name="Bunk B."/>
            <person name="Haeckl F.J.F.P.J."/>
            <person name="Gunesch A.P."/>
            <person name="Birkelbach J."/>
            <person name="Nuebel U."/>
            <person name="Pietschmann T."/>
            <person name="Bach T."/>
            <person name="Mueller R."/>
        </authorList>
    </citation>
    <scope>NUCLEOTIDE SEQUENCE [LARGE SCALE GENOMIC DNA]</scope>
    <source>
        <strain evidence="2 3">MSr11954</strain>
    </source>
</reference>
<evidence type="ECO:0000313" key="3">
    <source>
        <dbReference type="Proteomes" id="UP001370348"/>
    </source>
</evidence>
<dbReference type="Proteomes" id="UP001370348">
    <property type="component" value="Chromosome"/>
</dbReference>
<dbReference type="Pfam" id="PF00561">
    <property type="entry name" value="Abhydrolase_1"/>
    <property type="match status" value="1"/>
</dbReference>
<keyword evidence="3" id="KW-1185">Reference proteome</keyword>
<dbReference type="EMBL" id="CP089984">
    <property type="protein sequence ID" value="WXB14838.1"/>
    <property type="molecule type" value="Genomic_DNA"/>
</dbReference>
<accession>A0ABZ2LVB4</accession>
<proteinExistence type="predicted"/>
<dbReference type="Gene3D" id="3.40.50.1820">
    <property type="entry name" value="alpha/beta hydrolase"/>
    <property type="match status" value="1"/>
</dbReference>
<dbReference type="GO" id="GO:0016787">
    <property type="term" value="F:hydrolase activity"/>
    <property type="evidence" value="ECO:0007669"/>
    <property type="project" value="UniProtKB-KW"/>
</dbReference>
<dbReference type="PANTHER" id="PTHR46438:SF11">
    <property type="entry name" value="LIPASE-RELATED"/>
    <property type="match status" value="1"/>
</dbReference>
<name>A0ABZ2LVB4_9BACT</name>
<gene>
    <name evidence="2" type="ORF">LZC94_44350</name>
</gene>
<dbReference type="PANTHER" id="PTHR46438">
    <property type="entry name" value="ALPHA/BETA-HYDROLASES SUPERFAMILY PROTEIN"/>
    <property type="match status" value="1"/>
</dbReference>
<dbReference type="RefSeq" id="WP_394824462.1">
    <property type="nucleotide sequence ID" value="NZ_CP089984.1"/>
</dbReference>
<dbReference type="InterPro" id="IPR000073">
    <property type="entry name" value="AB_hydrolase_1"/>
</dbReference>
<evidence type="ECO:0000259" key="1">
    <source>
        <dbReference type="Pfam" id="PF00561"/>
    </source>
</evidence>
<dbReference type="PRINTS" id="PR00111">
    <property type="entry name" value="ABHYDROLASE"/>
</dbReference>
<evidence type="ECO:0000313" key="2">
    <source>
        <dbReference type="EMBL" id="WXB14838.1"/>
    </source>
</evidence>